<gene>
    <name evidence="1" type="ORF">S01H1_21686</name>
</gene>
<name>X0TT29_9ZZZZ</name>
<accession>X0TT29</accession>
<dbReference type="InterPro" id="IPR017853">
    <property type="entry name" value="GH"/>
</dbReference>
<protein>
    <recommendedName>
        <fullName evidence="2">Glycoside hydrolase family 5 domain-containing protein</fullName>
    </recommendedName>
</protein>
<dbReference type="SUPFAM" id="SSF51445">
    <property type="entry name" value="(Trans)glycosidases"/>
    <property type="match status" value="1"/>
</dbReference>
<sequence>DAGGRGPVYVDRPYLKDLKYVRDVDRDIIWEDHRYVTSSRNVEGWSLKVNESVQRFVTDFGKPLYMGEYGIAPWSAYDNYNPVSVIGIQTQFLDSLPLYGRNFHSLGIFTGEQVDVMQGPYITPEQSSIIFNIIAGGAAPTPPPPVPPPPVPVPPPEIKVDLSSISKLFVAGGILYIVQKAAEE</sequence>
<comment type="caution">
    <text evidence="1">The sequence shown here is derived from an EMBL/GenBank/DDBJ whole genome shotgun (WGS) entry which is preliminary data.</text>
</comment>
<feature type="non-terminal residue" evidence="1">
    <location>
        <position position="1"/>
    </location>
</feature>
<organism evidence="1">
    <name type="scientific">marine sediment metagenome</name>
    <dbReference type="NCBI Taxonomy" id="412755"/>
    <lineage>
        <taxon>unclassified sequences</taxon>
        <taxon>metagenomes</taxon>
        <taxon>ecological metagenomes</taxon>
    </lineage>
</organism>
<evidence type="ECO:0000313" key="1">
    <source>
        <dbReference type="EMBL" id="GAF96733.1"/>
    </source>
</evidence>
<dbReference type="EMBL" id="BARS01012070">
    <property type="protein sequence ID" value="GAF96733.1"/>
    <property type="molecule type" value="Genomic_DNA"/>
</dbReference>
<proteinExistence type="predicted"/>
<reference evidence="1" key="1">
    <citation type="journal article" date="2014" name="Front. Microbiol.">
        <title>High frequency of phylogenetically diverse reductive dehalogenase-homologous genes in deep subseafloor sedimentary metagenomes.</title>
        <authorList>
            <person name="Kawai M."/>
            <person name="Futagami T."/>
            <person name="Toyoda A."/>
            <person name="Takaki Y."/>
            <person name="Nishi S."/>
            <person name="Hori S."/>
            <person name="Arai W."/>
            <person name="Tsubouchi T."/>
            <person name="Morono Y."/>
            <person name="Uchiyama I."/>
            <person name="Ito T."/>
            <person name="Fujiyama A."/>
            <person name="Inagaki F."/>
            <person name="Takami H."/>
        </authorList>
    </citation>
    <scope>NUCLEOTIDE SEQUENCE</scope>
    <source>
        <strain evidence="1">Expedition CK06-06</strain>
    </source>
</reference>
<evidence type="ECO:0008006" key="2">
    <source>
        <dbReference type="Google" id="ProtNLM"/>
    </source>
</evidence>
<dbReference type="AlphaFoldDB" id="X0TT29"/>